<dbReference type="Proteomes" id="UP001364156">
    <property type="component" value="Chromosome"/>
</dbReference>
<gene>
    <name evidence="1" type="ORF">RZ517_08485</name>
</gene>
<name>A0ABZ2HJQ1_9RHOB</name>
<keyword evidence="2" id="KW-1185">Reference proteome</keyword>
<protein>
    <submittedName>
        <fullName evidence="1">Uncharacterized protein</fullName>
    </submittedName>
</protein>
<dbReference type="EMBL" id="CP146069">
    <property type="protein sequence ID" value="WWR48192.1"/>
    <property type="molecule type" value="Genomic_DNA"/>
</dbReference>
<sequence length="116" mass="13021">MPLITISETPSGLTEAVDTLERQLADMRKELSAMYDRVQLGEFGELKNASKVIADIRQWLRIAIEAEAQLANREKQELGISLSYGLDLDRAKETIGCELDRLRRARDTGGVSRQSE</sequence>
<proteinExistence type="predicted"/>
<evidence type="ECO:0000313" key="2">
    <source>
        <dbReference type="Proteomes" id="UP001364156"/>
    </source>
</evidence>
<reference evidence="1 2" key="1">
    <citation type="submission" date="2023-10" db="EMBL/GenBank/DDBJ databases">
        <title>Roseovarius strain S88 nov., isolated from a marine algae.</title>
        <authorList>
            <person name="Lee M.W."/>
            <person name="Lee J.K."/>
            <person name="Kim J.M."/>
            <person name="Choi D.G."/>
            <person name="Baek J.H."/>
            <person name="Bayburt H."/>
            <person name="Jung J.J."/>
            <person name="Han D.M."/>
            <person name="Jeon C.O."/>
        </authorList>
    </citation>
    <scope>NUCLEOTIDE SEQUENCE [LARGE SCALE GENOMIC DNA]</scope>
    <source>
        <strain evidence="1 2">S88</strain>
    </source>
</reference>
<evidence type="ECO:0000313" key="1">
    <source>
        <dbReference type="EMBL" id="WWR48192.1"/>
    </source>
</evidence>
<organism evidence="1 2">
    <name type="scientific">Roseovarius phycicola</name>
    <dbReference type="NCBI Taxonomy" id="3080976"/>
    <lineage>
        <taxon>Bacteria</taxon>
        <taxon>Pseudomonadati</taxon>
        <taxon>Pseudomonadota</taxon>
        <taxon>Alphaproteobacteria</taxon>
        <taxon>Rhodobacterales</taxon>
        <taxon>Roseobacteraceae</taxon>
        <taxon>Roseovarius</taxon>
    </lineage>
</organism>
<accession>A0ABZ2HJQ1</accession>